<sequence>MSNIFKLIFFSLSILMPANLALADDVWVGEVTEKALECGISPYLIEQLKLSEGHAEVEEQYKVALLASLINACNHGLPVRPFELKLTEGLSKQVHPSKIVVVMDRMRLKYIEAQSILEAGTDNDDPELLTIVGDGLVNGVSGEFFSTFIDRHKDLQAPRFSIGLEMASYLVQYGFNQSYVNDIVDSYSIASQIPPSWRYFIRVVIVARERGISDLAIKDAAIKGLQNSGSPNDVASLLGFTLRNMRGQSK</sequence>
<feature type="chain" id="PRO_5012474286" description="Lipoprotein" evidence="1">
    <location>
        <begin position="24"/>
        <end position="250"/>
    </location>
</feature>
<gene>
    <name evidence="2" type="ORF">DPRO_0419</name>
</gene>
<evidence type="ECO:0000256" key="1">
    <source>
        <dbReference type="SAM" id="SignalP"/>
    </source>
</evidence>
<dbReference type="Proteomes" id="UP000219215">
    <property type="component" value="Chromosome DPRO"/>
</dbReference>
<proteinExistence type="predicted"/>
<dbReference type="KEGG" id="pprf:DPRO_0419"/>
<dbReference type="RefSeq" id="WP_097010588.1">
    <property type="nucleotide sequence ID" value="NZ_LT907975.1"/>
</dbReference>
<feature type="signal peptide" evidence="1">
    <location>
        <begin position="1"/>
        <end position="23"/>
    </location>
</feature>
<evidence type="ECO:0000313" key="3">
    <source>
        <dbReference type="Proteomes" id="UP000219215"/>
    </source>
</evidence>
<protein>
    <recommendedName>
        <fullName evidence="4">Lipoprotein</fullName>
    </recommendedName>
</protein>
<keyword evidence="3" id="KW-1185">Reference proteome</keyword>
<dbReference type="OrthoDB" id="5464757at2"/>
<dbReference type="AlphaFoldDB" id="A0A2C8F479"/>
<evidence type="ECO:0000313" key="2">
    <source>
        <dbReference type="EMBL" id="SOB57299.1"/>
    </source>
</evidence>
<reference evidence="3" key="1">
    <citation type="submission" date="2017-09" db="EMBL/GenBank/DDBJ databases">
        <authorList>
            <person name="Regsiter A."/>
            <person name="William W."/>
        </authorList>
    </citation>
    <scope>NUCLEOTIDE SEQUENCE [LARGE SCALE GENOMIC DNA]</scope>
    <source>
        <strain evidence="3">500-1</strain>
    </source>
</reference>
<name>A0A2C8F479_9BACT</name>
<evidence type="ECO:0008006" key="4">
    <source>
        <dbReference type="Google" id="ProtNLM"/>
    </source>
</evidence>
<accession>A0A2C8F479</accession>
<organism evidence="2 3">
    <name type="scientific">Pseudodesulfovibrio profundus</name>
    <dbReference type="NCBI Taxonomy" id="57320"/>
    <lineage>
        <taxon>Bacteria</taxon>
        <taxon>Pseudomonadati</taxon>
        <taxon>Thermodesulfobacteriota</taxon>
        <taxon>Desulfovibrionia</taxon>
        <taxon>Desulfovibrionales</taxon>
        <taxon>Desulfovibrionaceae</taxon>
    </lineage>
</organism>
<keyword evidence="1" id="KW-0732">Signal</keyword>
<dbReference type="EMBL" id="LT907975">
    <property type="protein sequence ID" value="SOB57299.1"/>
    <property type="molecule type" value="Genomic_DNA"/>
</dbReference>